<dbReference type="InterPro" id="IPR012808">
    <property type="entry name" value="CHP02453"/>
</dbReference>
<dbReference type="NCBIfam" id="TIGR02453">
    <property type="entry name" value="TIGR02453 family protein"/>
    <property type="match status" value="1"/>
</dbReference>
<gene>
    <name evidence="1" type="ORF">ENN47_13320</name>
</gene>
<dbReference type="EMBL" id="DSBT01000410">
    <property type="protein sequence ID" value="HDP79126.1"/>
    <property type="molecule type" value="Genomic_DNA"/>
</dbReference>
<evidence type="ECO:0000313" key="1">
    <source>
        <dbReference type="EMBL" id="HDP79126.1"/>
    </source>
</evidence>
<dbReference type="InterPro" id="IPR015996">
    <property type="entry name" value="UCP028451"/>
</dbReference>
<reference evidence="1" key="1">
    <citation type="journal article" date="2020" name="mSystems">
        <title>Genome- and Community-Level Interaction Insights into Carbon Utilization and Element Cycling Functions of Hydrothermarchaeota in Hydrothermal Sediment.</title>
        <authorList>
            <person name="Zhou Z."/>
            <person name="Liu Y."/>
            <person name="Xu W."/>
            <person name="Pan J."/>
            <person name="Luo Z.H."/>
            <person name="Li M."/>
        </authorList>
    </citation>
    <scope>NUCLEOTIDE SEQUENCE [LARGE SCALE GENOMIC DNA]</scope>
    <source>
        <strain evidence="1">SpSt-1179</strain>
    </source>
</reference>
<proteinExistence type="predicted"/>
<organism evidence="1">
    <name type="scientific">Mesotoga infera</name>
    <dbReference type="NCBI Taxonomy" id="1236046"/>
    <lineage>
        <taxon>Bacteria</taxon>
        <taxon>Thermotogati</taxon>
        <taxon>Thermotogota</taxon>
        <taxon>Thermotogae</taxon>
        <taxon>Kosmotogales</taxon>
        <taxon>Kosmotogaceae</taxon>
        <taxon>Mesotoga</taxon>
    </lineage>
</organism>
<dbReference type="PANTHER" id="PTHR36452:SF1">
    <property type="entry name" value="DUF2461 DOMAIN-CONTAINING PROTEIN"/>
    <property type="match status" value="1"/>
</dbReference>
<dbReference type="Proteomes" id="UP000886198">
    <property type="component" value="Unassembled WGS sequence"/>
</dbReference>
<dbReference type="PIRSF" id="PIRSF028451">
    <property type="entry name" value="UCP028451"/>
    <property type="match status" value="1"/>
</dbReference>
<dbReference type="PANTHER" id="PTHR36452">
    <property type="entry name" value="CHROMOSOME 12, WHOLE GENOME SHOTGUN SEQUENCE"/>
    <property type="match status" value="1"/>
</dbReference>
<accession>A0A7C1H8F9</accession>
<dbReference type="AlphaFoldDB" id="A0A7C1H8F9"/>
<name>A0A7C1H8F9_9BACT</name>
<sequence length="234" mass="28187">MTEEKFSGFSSETLSFLIDLGINNNRSWMERNRDRYRRVLLEPFRSLVKSIGPFMEDLDPFIEISPQVGKTISRINRDARRNKGKTPYRTNMWFTFRVPVPDWKDSPGFFFELFPDWYRYGMGFYLPSRETMAKLHEEIQTNPKRFVDKTRILRESDFSVFGEKYKRRRKRDDVPTELLEWFQYRDFYIAANREADEVLLSSALVEHLRIAFSSLSELYEYFWELKMREGGDLP</sequence>
<dbReference type="Pfam" id="PF09365">
    <property type="entry name" value="DUF2461"/>
    <property type="match status" value="1"/>
</dbReference>
<protein>
    <submittedName>
        <fullName evidence="1">DUF2461 domain-containing protein</fullName>
    </submittedName>
</protein>
<comment type="caution">
    <text evidence="1">The sequence shown here is derived from an EMBL/GenBank/DDBJ whole genome shotgun (WGS) entry which is preliminary data.</text>
</comment>